<feature type="compositionally biased region" description="Pro residues" evidence="1">
    <location>
        <begin position="126"/>
        <end position="153"/>
    </location>
</feature>
<evidence type="ECO:0000256" key="1">
    <source>
        <dbReference type="SAM" id="MobiDB-lite"/>
    </source>
</evidence>
<evidence type="ECO:0000313" key="3">
    <source>
        <dbReference type="Proteomes" id="UP001198565"/>
    </source>
</evidence>
<organism evidence="2 3">
    <name type="scientific">Streptantibioticus parmotrematis</name>
    <dbReference type="NCBI Taxonomy" id="2873249"/>
    <lineage>
        <taxon>Bacteria</taxon>
        <taxon>Bacillati</taxon>
        <taxon>Actinomycetota</taxon>
        <taxon>Actinomycetes</taxon>
        <taxon>Kitasatosporales</taxon>
        <taxon>Streptomycetaceae</taxon>
        <taxon>Streptantibioticus</taxon>
    </lineage>
</organism>
<keyword evidence="3" id="KW-1185">Reference proteome</keyword>
<feature type="region of interest" description="Disordered" evidence="1">
    <location>
        <begin position="123"/>
        <end position="159"/>
    </location>
</feature>
<gene>
    <name evidence="2" type="ORF">K7472_20870</name>
</gene>
<protein>
    <submittedName>
        <fullName evidence="2">Uncharacterized protein</fullName>
    </submittedName>
</protein>
<dbReference type="RefSeq" id="WP_222980016.1">
    <property type="nucleotide sequence ID" value="NZ_JAINVZ010000015.1"/>
</dbReference>
<evidence type="ECO:0000313" key="2">
    <source>
        <dbReference type="EMBL" id="MBY8887273.1"/>
    </source>
</evidence>
<sequence length="159" mass="17447">MWRLRLGETPGPEEVARRYDVVRITSALGFAGLDVLRDADRPVGPVLCCAAHRYLFVPVPTGASYRWRAPHSVCAARPECEGYGPCRSRFWAIPPEPECAAVTDDGELHDALSLVSARMRRAASWPGPPRLPPDPAEVPLPIPQPRSPQPSRPATPVRI</sequence>
<name>A0ABS7QVN5_9ACTN</name>
<dbReference type="Proteomes" id="UP001198565">
    <property type="component" value="Unassembled WGS sequence"/>
</dbReference>
<comment type="caution">
    <text evidence="2">The sequence shown here is derived from an EMBL/GenBank/DDBJ whole genome shotgun (WGS) entry which is preliminary data.</text>
</comment>
<reference evidence="2 3" key="1">
    <citation type="submission" date="2021-08" db="EMBL/GenBank/DDBJ databases">
        <title>Streptomyces sp. PTM05 isolated from lichen.</title>
        <authorList>
            <person name="Somphong A."/>
            <person name="Phongsopitanun W."/>
            <person name="Tanasupawat S."/>
        </authorList>
    </citation>
    <scope>NUCLEOTIDE SEQUENCE [LARGE SCALE GENOMIC DNA]</scope>
    <source>
        <strain evidence="2 3">Ptm05</strain>
    </source>
</reference>
<proteinExistence type="predicted"/>
<accession>A0ABS7QVN5</accession>
<dbReference type="EMBL" id="JAINVZ010000015">
    <property type="protein sequence ID" value="MBY8887273.1"/>
    <property type="molecule type" value="Genomic_DNA"/>
</dbReference>